<dbReference type="AlphaFoldDB" id="A0AAD2AYN5"/>
<keyword evidence="1" id="KW-0805">Transcription regulation</keyword>
<sequence>MPAPLLSSTSLPDLYRTSLPSTAMVARWDAAPAPLAVIFLDSSLLNDSTWLPSQTTLQPMALKDVQQMLSGALQPPVPAGGVGADTLLAHAEPRPLTRRQHDILQEVVCGRSNSEIAERLHISVETVKTHMRQLLARLGARNRTELATIYQRSQQVS</sequence>
<proteinExistence type="predicted"/>
<reference evidence="5 6" key="1">
    <citation type="submission" date="2023-07" db="EMBL/GenBank/DDBJ databases">
        <authorList>
            <person name="Peeters C."/>
        </authorList>
    </citation>
    <scope>NUCLEOTIDE SEQUENCE [LARGE SCALE GENOMIC DNA]</scope>
    <source>
        <strain evidence="5 6">LMG 18091</strain>
    </source>
</reference>
<evidence type="ECO:0000256" key="1">
    <source>
        <dbReference type="ARBA" id="ARBA00023015"/>
    </source>
</evidence>
<dbReference type="Proteomes" id="UP001189915">
    <property type="component" value="Unassembled WGS sequence"/>
</dbReference>
<keyword evidence="2" id="KW-0238">DNA-binding</keyword>
<dbReference type="CDD" id="cd06170">
    <property type="entry name" value="LuxR_C_like"/>
    <property type="match status" value="1"/>
</dbReference>
<dbReference type="InterPro" id="IPR000792">
    <property type="entry name" value="Tscrpt_reg_LuxR_C"/>
</dbReference>
<evidence type="ECO:0000313" key="5">
    <source>
        <dbReference type="EMBL" id="CAJ0693311.1"/>
    </source>
</evidence>
<evidence type="ECO:0000313" key="6">
    <source>
        <dbReference type="Proteomes" id="UP001189915"/>
    </source>
</evidence>
<dbReference type="Gene3D" id="1.10.10.10">
    <property type="entry name" value="Winged helix-like DNA-binding domain superfamily/Winged helix DNA-binding domain"/>
    <property type="match status" value="1"/>
</dbReference>
<comment type="caution">
    <text evidence="5">The sequence shown here is derived from an EMBL/GenBank/DDBJ whole genome shotgun (WGS) entry which is preliminary data.</text>
</comment>
<feature type="domain" description="HTH luxR-type" evidence="4">
    <location>
        <begin position="89"/>
        <end position="154"/>
    </location>
</feature>
<dbReference type="InterPro" id="IPR036388">
    <property type="entry name" value="WH-like_DNA-bd_sf"/>
</dbReference>
<dbReference type="SMART" id="SM00421">
    <property type="entry name" value="HTH_LUXR"/>
    <property type="match status" value="1"/>
</dbReference>
<dbReference type="PROSITE" id="PS50043">
    <property type="entry name" value="HTH_LUXR_2"/>
    <property type="match status" value="1"/>
</dbReference>
<dbReference type="PANTHER" id="PTHR44688">
    <property type="entry name" value="DNA-BINDING TRANSCRIPTIONAL ACTIVATOR DEVR_DOSR"/>
    <property type="match status" value="1"/>
</dbReference>
<keyword evidence="3" id="KW-0804">Transcription</keyword>
<dbReference type="GO" id="GO:0006355">
    <property type="term" value="P:regulation of DNA-templated transcription"/>
    <property type="evidence" value="ECO:0007669"/>
    <property type="project" value="InterPro"/>
</dbReference>
<evidence type="ECO:0000259" key="4">
    <source>
        <dbReference type="PROSITE" id="PS50043"/>
    </source>
</evidence>
<dbReference type="PRINTS" id="PR00038">
    <property type="entry name" value="HTHLUXR"/>
</dbReference>
<dbReference type="Pfam" id="PF00196">
    <property type="entry name" value="GerE"/>
    <property type="match status" value="1"/>
</dbReference>
<dbReference type="InterPro" id="IPR016032">
    <property type="entry name" value="Sig_transdc_resp-reg_C-effctor"/>
</dbReference>
<organism evidence="5 6">
    <name type="scientific">Ralstonia wenshanensis</name>
    <dbReference type="NCBI Taxonomy" id="2842456"/>
    <lineage>
        <taxon>Bacteria</taxon>
        <taxon>Pseudomonadati</taxon>
        <taxon>Pseudomonadota</taxon>
        <taxon>Betaproteobacteria</taxon>
        <taxon>Burkholderiales</taxon>
        <taxon>Burkholderiaceae</taxon>
        <taxon>Ralstonia</taxon>
    </lineage>
</organism>
<dbReference type="GO" id="GO:0003677">
    <property type="term" value="F:DNA binding"/>
    <property type="evidence" value="ECO:0007669"/>
    <property type="project" value="UniProtKB-KW"/>
</dbReference>
<accession>A0AAD2AYN5</accession>
<dbReference type="EMBL" id="CATWAF010000002">
    <property type="protein sequence ID" value="CAJ0693311.1"/>
    <property type="molecule type" value="Genomic_DNA"/>
</dbReference>
<dbReference type="RefSeq" id="WP_260801229.1">
    <property type="nucleotide sequence ID" value="NZ_CATWAF010000002.1"/>
</dbReference>
<keyword evidence="6" id="KW-1185">Reference proteome</keyword>
<dbReference type="SUPFAM" id="SSF46894">
    <property type="entry name" value="C-terminal effector domain of the bipartite response regulators"/>
    <property type="match status" value="1"/>
</dbReference>
<protein>
    <recommendedName>
        <fullName evidence="4">HTH luxR-type domain-containing protein</fullName>
    </recommendedName>
</protein>
<dbReference type="PANTHER" id="PTHR44688:SF16">
    <property type="entry name" value="DNA-BINDING TRANSCRIPTIONAL ACTIVATOR DEVR_DOSR"/>
    <property type="match status" value="1"/>
</dbReference>
<evidence type="ECO:0000256" key="2">
    <source>
        <dbReference type="ARBA" id="ARBA00023125"/>
    </source>
</evidence>
<name>A0AAD2AYN5_9RALS</name>
<evidence type="ECO:0000256" key="3">
    <source>
        <dbReference type="ARBA" id="ARBA00023163"/>
    </source>
</evidence>
<gene>
    <name evidence="5" type="ORF">LMG18091_01760</name>
</gene>